<feature type="domain" description="Helicase C-terminal" evidence="6">
    <location>
        <begin position="181"/>
        <end position="251"/>
    </location>
</feature>
<dbReference type="GO" id="GO:0043138">
    <property type="term" value="F:3'-5' DNA helicase activity"/>
    <property type="evidence" value="ECO:0007669"/>
    <property type="project" value="UniProtKB-EC"/>
</dbReference>
<evidence type="ECO:0000256" key="3">
    <source>
        <dbReference type="ARBA" id="ARBA00023235"/>
    </source>
</evidence>
<proteinExistence type="inferred from homology"/>
<dbReference type="SUPFAM" id="SSF52540">
    <property type="entry name" value="P-loop containing nucleoside triphosphate hydrolases"/>
    <property type="match status" value="1"/>
</dbReference>
<evidence type="ECO:0000313" key="7">
    <source>
        <dbReference type="EMBL" id="PLW53554.1"/>
    </source>
</evidence>
<dbReference type="GO" id="GO:0003677">
    <property type="term" value="F:DNA binding"/>
    <property type="evidence" value="ECO:0007669"/>
    <property type="project" value="UniProtKB-KW"/>
</dbReference>
<comment type="caution">
    <text evidence="7">The sequence shown here is derived from an EMBL/GenBank/DDBJ whole genome shotgun (WGS) entry which is preliminary data.</text>
</comment>
<accession>A0A2N5VU84</accession>
<dbReference type="GO" id="GO:0005694">
    <property type="term" value="C:chromosome"/>
    <property type="evidence" value="ECO:0007669"/>
    <property type="project" value="TreeGrafter"/>
</dbReference>
<evidence type="ECO:0000259" key="6">
    <source>
        <dbReference type="Pfam" id="PF00271"/>
    </source>
</evidence>
<dbReference type="EMBL" id="PGCJ01000059">
    <property type="protein sequence ID" value="PLW53554.1"/>
    <property type="molecule type" value="Genomic_DNA"/>
</dbReference>
<sequence length="348" mass="39639">MDFNGKTAAQIRAGAFNFIYLSPEVFLNSPLFRDVFYNNEFQDRLALIVIDEAHMVYSWGLVDSGTAKNSSAHKQTQDRSFFRPLPVAIEGILKSVFITEDNIIFVRGELPRPKIRILRVVMKCSLKSNHDLLWVIEKVETVDKDIAPTLIYAGTRNATLQVMKVVNRSWKTPTAERNPCSSMMHQYHSNTGGYAKVDSINQFTNKKYPYVACTMALGLGQNWKQVRKVFHMGRTDPSNICQMMGRCGRDGRPGLAVLFMEKKQRNGKNKIDDFEGIKEQTDDVCMDALAMTPVCLRIAFSLDNLVGHIPMSTDDIRYIREQQRKIDEGFPKCQCSNCLPEEAIQLYD</sequence>
<keyword evidence="3" id="KW-0413">Isomerase</keyword>
<dbReference type="STRING" id="200324.A0A2N5VU84"/>
<dbReference type="Pfam" id="PF00271">
    <property type="entry name" value="Helicase_C"/>
    <property type="match status" value="1"/>
</dbReference>
<comment type="similarity">
    <text evidence="1">Belongs to the helicase family. RecQ subfamily.</text>
</comment>
<gene>
    <name evidence="7" type="ORF">PCANC_06667</name>
</gene>
<dbReference type="PANTHER" id="PTHR13710:SF105">
    <property type="entry name" value="ATP-DEPENDENT DNA HELICASE Q1"/>
    <property type="match status" value="1"/>
</dbReference>
<dbReference type="AlphaFoldDB" id="A0A2N5VU84"/>
<dbReference type="InterPro" id="IPR027417">
    <property type="entry name" value="P-loop_NTPase"/>
</dbReference>
<protein>
    <recommendedName>
        <fullName evidence="5">DNA 3'-5' helicase</fullName>
        <ecNumber evidence="5">5.6.2.4</ecNumber>
    </recommendedName>
</protein>
<evidence type="ECO:0000256" key="4">
    <source>
        <dbReference type="ARBA" id="ARBA00034617"/>
    </source>
</evidence>
<dbReference type="GO" id="GO:0000724">
    <property type="term" value="P:double-strand break repair via homologous recombination"/>
    <property type="evidence" value="ECO:0007669"/>
    <property type="project" value="TreeGrafter"/>
</dbReference>
<dbReference type="InterPro" id="IPR001650">
    <property type="entry name" value="Helicase_C-like"/>
</dbReference>
<evidence type="ECO:0000256" key="5">
    <source>
        <dbReference type="ARBA" id="ARBA00034808"/>
    </source>
</evidence>
<name>A0A2N5VU84_9BASI</name>
<organism evidence="7 8">
    <name type="scientific">Puccinia coronata f. sp. avenae</name>
    <dbReference type="NCBI Taxonomy" id="200324"/>
    <lineage>
        <taxon>Eukaryota</taxon>
        <taxon>Fungi</taxon>
        <taxon>Dikarya</taxon>
        <taxon>Basidiomycota</taxon>
        <taxon>Pucciniomycotina</taxon>
        <taxon>Pucciniomycetes</taxon>
        <taxon>Pucciniales</taxon>
        <taxon>Pucciniaceae</taxon>
        <taxon>Puccinia</taxon>
    </lineage>
</organism>
<comment type="catalytic activity">
    <reaction evidence="4">
        <text>Couples ATP hydrolysis with the unwinding of duplex DNA by translocating in the 3'-5' direction.</text>
        <dbReference type="EC" id="5.6.2.4"/>
    </reaction>
</comment>
<evidence type="ECO:0000313" key="8">
    <source>
        <dbReference type="Proteomes" id="UP000235388"/>
    </source>
</evidence>
<reference evidence="7 8" key="1">
    <citation type="submission" date="2017-11" db="EMBL/GenBank/DDBJ databases">
        <title>De novo assembly and phasing of dikaryotic genomes from two isolates of Puccinia coronata f. sp. avenae, the causal agent of oat crown rust.</title>
        <authorList>
            <person name="Miller M.E."/>
            <person name="Zhang Y."/>
            <person name="Omidvar V."/>
            <person name="Sperschneider J."/>
            <person name="Schwessinger B."/>
            <person name="Raley C."/>
            <person name="Palmer J.M."/>
            <person name="Garnica D."/>
            <person name="Upadhyaya N."/>
            <person name="Rathjen J."/>
            <person name="Taylor J.M."/>
            <person name="Park R.F."/>
            <person name="Dodds P.N."/>
            <person name="Hirsch C.D."/>
            <person name="Kianian S.F."/>
            <person name="Figueroa M."/>
        </authorList>
    </citation>
    <scope>NUCLEOTIDE SEQUENCE [LARGE SCALE GENOMIC DNA]</scope>
    <source>
        <strain evidence="7">12NC29</strain>
    </source>
</reference>
<dbReference type="GO" id="GO:0005737">
    <property type="term" value="C:cytoplasm"/>
    <property type="evidence" value="ECO:0007669"/>
    <property type="project" value="TreeGrafter"/>
</dbReference>
<keyword evidence="2" id="KW-0238">DNA-binding</keyword>
<dbReference type="Proteomes" id="UP000235388">
    <property type="component" value="Unassembled WGS sequence"/>
</dbReference>
<evidence type="ECO:0000256" key="2">
    <source>
        <dbReference type="ARBA" id="ARBA00023125"/>
    </source>
</evidence>
<dbReference type="OrthoDB" id="2507066at2759"/>
<dbReference type="Gene3D" id="3.40.50.300">
    <property type="entry name" value="P-loop containing nucleotide triphosphate hydrolases"/>
    <property type="match status" value="2"/>
</dbReference>
<keyword evidence="8" id="KW-1185">Reference proteome</keyword>
<dbReference type="GO" id="GO:0009378">
    <property type="term" value="F:four-way junction helicase activity"/>
    <property type="evidence" value="ECO:0007669"/>
    <property type="project" value="TreeGrafter"/>
</dbReference>
<dbReference type="PANTHER" id="PTHR13710">
    <property type="entry name" value="DNA HELICASE RECQ FAMILY MEMBER"/>
    <property type="match status" value="1"/>
</dbReference>
<dbReference type="EC" id="5.6.2.4" evidence="5"/>
<evidence type="ECO:0000256" key="1">
    <source>
        <dbReference type="ARBA" id="ARBA00005446"/>
    </source>
</evidence>